<dbReference type="InParanoid" id="A0A1S3FZP7"/>
<evidence type="ECO:0000256" key="4">
    <source>
        <dbReference type="ARBA" id="ARBA00023136"/>
    </source>
</evidence>
<dbReference type="GO" id="GO:0016020">
    <property type="term" value="C:membrane"/>
    <property type="evidence" value="ECO:0007669"/>
    <property type="project" value="UniProtKB-SubCell"/>
</dbReference>
<dbReference type="OrthoDB" id="9449847at2759"/>
<name>A0A1S3FZP7_DIPOR</name>
<comment type="subcellular location">
    <subcellularLocation>
        <location evidence="1">Membrane</location>
        <topology evidence="1">Single-pass membrane protein</topology>
    </subcellularLocation>
</comment>
<feature type="region of interest" description="Disordered" evidence="6">
    <location>
        <begin position="1087"/>
        <end position="1150"/>
    </location>
</feature>
<dbReference type="KEGG" id="dord:105993338"/>
<dbReference type="CTD" id="259308"/>
<dbReference type="PANTHER" id="PTHR21859:SF15">
    <property type="entry name" value="PROTEIN SPATA31F1-RELATED"/>
    <property type="match status" value="1"/>
</dbReference>
<dbReference type="Proteomes" id="UP000081671">
    <property type="component" value="Unplaced"/>
</dbReference>
<dbReference type="RefSeq" id="XP_012882026.1">
    <property type="nucleotide sequence ID" value="XM_013026572.1"/>
</dbReference>
<evidence type="ECO:0000313" key="10">
    <source>
        <dbReference type="Proteomes" id="UP000081671"/>
    </source>
</evidence>
<evidence type="ECO:0000256" key="3">
    <source>
        <dbReference type="ARBA" id="ARBA00022989"/>
    </source>
</evidence>
<feature type="region of interest" description="Disordered" evidence="6">
    <location>
        <begin position="1229"/>
        <end position="1301"/>
    </location>
</feature>
<dbReference type="GeneID" id="105993338"/>
<keyword evidence="4 7" id="KW-0472">Membrane</keyword>
<keyword evidence="3 7" id="KW-1133">Transmembrane helix</keyword>
<evidence type="ECO:0000256" key="1">
    <source>
        <dbReference type="ARBA" id="ARBA00004167"/>
    </source>
</evidence>
<feature type="transmembrane region" description="Helical" evidence="7">
    <location>
        <begin position="7"/>
        <end position="29"/>
    </location>
</feature>
<evidence type="ECO:0000256" key="5">
    <source>
        <dbReference type="ARBA" id="ARBA00035009"/>
    </source>
</evidence>
<dbReference type="Pfam" id="PF15371">
    <property type="entry name" value="DUF4599"/>
    <property type="match status" value="1"/>
</dbReference>
<dbReference type="Pfam" id="PF14650">
    <property type="entry name" value="FAM75"/>
    <property type="match status" value="2"/>
</dbReference>
<evidence type="ECO:0000313" key="11">
    <source>
        <dbReference type="RefSeq" id="XP_012882026.1"/>
    </source>
</evidence>
<organism evidence="10 11">
    <name type="scientific">Dipodomys ordii</name>
    <name type="common">Ord's kangaroo rat</name>
    <dbReference type="NCBI Taxonomy" id="10020"/>
    <lineage>
        <taxon>Eukaryota</taxon>
        <taxon>Metazoa</taxon>
        <taxon>Chordata</taxon>
        <taxon>Craniata</taxon>
        <taxon>Vertebrata</taxon>
        <taxon>Euteleostomi</taxon>
        <taxon>Mammalia</taxon>
        <taxon>Eutheria</taxon>
        <taxon>Euarchontoglires</taxon>
        <taxon>Glires</taxon>
        <taxon>Rodentia</taxon>
        <taxon>Castorimorpha</taxon>
        <taxon>Heteromyidae</taxon>
        <taxon>Dipodomyinae</taxon>
        <taxon>Dipodomys</taxon>
    </lineage>
</organism>
<feature type="compositionally biased region" description="Pro residues" evidence="6">
    <location>
        <begin position="1291"/>
        <end position="1301"/>
    </location>
</feature>
<feature type="region of interest" description="Disordered" evidence="6">
    <location>
        <begin position="1001"/>
        <end position="1036"/>
    </location>
</feature>
<dbReference type="InterPro" id="IPR027970">
    <property type="entry name" value="SPATA31-like"/>
</dbReference>
<evidence type="ECO:0000256" key="7">
    <source>
        <dbReference type="SAM" id="Phobius"/>
    </source>
</evidence>
<dbReference type="PANTHER" id="PTHR21859">
    <property type="entry name" value="ACROSOME-SPECIFIC PROTEIN"/>
    <property type="match status" value="1"/>
</dbReference>
<dbReference type="InterPro" id="IPR039509">
    <property type="entry name" value="SPATA31"/>
</dbReference>
<sequence length="1301" mass="145674">MLSQTEVLWSIGYPLYAYGSIFVIILIVWHVTRSYHGVRHEPKKRCCRHHRKVRQRARASRARRFAQGEAEKPQKLLSVMKSQGWLPQEKSVRKLLCADPHCKICNTAALEIQELLKADTNQFSTTLLGPSDIKMLPRSNMSFEQNLELHSQNSGDISLATVTPRQTELTEHLAQPTNVVSIQEYWADHLQLVQDIQLPETSLDSEMVASSRFEGTMITVNEQEIQITANCAQGNKQHYRLKAQDSFLPLNSKITKQTHPTALHIGLFLPTHLAFLCPEVLRLLEVHVKKWIHFQKWGLPRRVENSLRELMPDPTLFCLSRKNLQTCSFPSSTSKVTAHIIGTIPYQSWHSCLAYQHTQSLWVSEWSVTSLGKRVQQNQNCKVHPLPCRAVAVISGHRPLPKRQTNDSRSSVWQRYHQLFCGLPSLHSESLVAIFLGPQRLSKNMSKLSLKDLHLFKDLSYLPLLSQPGLVLAQVTPSPPCPNGEYPTQHQEALITVPILTLAECEALEWHLLQRQLQLQWGLPAALHPSQHAQSPVRCELHNKVQSCEIVKASWSGKPFSILTRELHFFPEHAHKLLGFHLQKHLMHLRWGLPEKIQKSIQLVHSSTGQQPLSWSNKALPNMSISKPGAPEAKGDGCLFSPMISQVSVPMPHFFVQAQAMLQSHIDSKCGQIHQGKVPDLVYSSWECRIPGVLAMAPFADMLQGQPLELQAASEPDLYHKVTPCKPVALGQQQQALSNTTTKHHQLLQTLPEETIEKLETTLRHKYLAFLSGLPVVYYVSLSKVKCPATTSQPIITDMVPMPITIPPEPLAQMHSLEASGKRSGPCFQDDKPWKDTAEKSQLELQMEANTKTWSPKGKIYSAGSSFKVHMLANLNFHLKKKVLEIRLGIPEGARKSRKPNVAVPENKSTQECPQSKKHHGNTVLQELPTPLCSPPAPASEWLHPKEKQATELDAMQHNQKHPGLKAVPPSFVPWVSKIPQPYEDMTESQVFCVQVQTNVSHPSLEKPRGPEPQSPGKSKASAHVSMLARKREDHPEKLEAAGDFGGRDAGFEDRHHAQVQRPVGILLNKTPQGSWRWKYGFHPVKPCQQNSQAKLPKPLSGVPRRRESEPDLLHRQTNPNGILSPERTPNNAQPVAAHAPQGQPFLDQPTRDQLLQSPACKGQVLKGLMRPAPAHRETRLADTGLRSKTQSFLYCVSPEMKGKGHLESTFSTAGKKAKPRMENVLRSLAHAPSPMKRTKTKKPMEHPKVQPDPTESPVGTASLAGPPSPGNKLRLRSRQGSASVLGQPLHCPPHCPLVPK</sequence>
<feature type="domain" description="SPATA31" evidence="8">
    <location>
        <begin position="411"/>
        <end position="443"/>
    </location>
</feature>
<proteinExistence type="inferred from homology"/>
<keyword evidence="2 7" id="KW-0812">Transmembrane</keyword>
<dbReference type="FunCoup" id="A0A1S3FZP7">
    <property type="interactions" value="1"/>
</dbReference>
<feature type="domain" description="SPATA31-like" evidence="9">
    <location>
        <begin position="52"/>
        <end position="132"/>
    </location>
</feature>
<reference evidence="11" key="1">
    <citation type="submission" date="2025-08" db="UniProtKB">
        <authorList>
            <consortium name="RefSeq"/>
        </authorList>
    </citation>
    <scope>IDENTIFICATION</scope>
    <source>
        <tissue evidence="11">Kidney</tissue>
    </source>
</reference>
<comment type="similarity">
    <text evidence="5">Belongs to the SPATA31 family.</text>
</comment>
<keyword evidence="10" id="KW-1185">Reference proteome</keyword>
<evidence type="ECO:0000256" key="2">
    <source>
        <dbReference type="ARBA" id="ARBA00022692"/>
    </source>
</evidence>
<evidence type="ECO:0000256" key="6">
    <source>
        <dbReference type="SAM" id="MobiDB-lite"/>
    </source>
</evidence>
<accession>A0A1S3FZP7</accession>
<feature type="domain" description="SPATA31" evidence="8">
    <location>
        <begin position="500"/>
        <end position="626"/>
    </location>
</feature>
<gene>
    <name evidence="11" type="primary">Fam205a</name>
</gene>
<feature type="compositionally biased region" description="Basic and acidic residues" evidence="6">
    <location>
        <begin position="1105"/>
        <end position="1115"/>
    </location>
</feature>
<evidence type="ECO:0000259" key="9">
    <source>
        <dbReference type="Pfam" id="PF15371"/>
    </source>
</evidence>
<feature type="compositionally biased region" description="Polar residues" evidence="6">
    <location>
        <begin position="1116"/>
        <end position="1134"/>
    </location>
</feature>
<evidence type="ECO:0000259" key="8">
    <source>
        <dbReference type="Pfam" id="PF14650"/>
    </source>
</evidence>
<protein>
    <submittedName>
        <fullName evidence="11">Protein FAM205A</fullName>
    </submittedName>
</protein>
<feature type="region of interest" description="Disordered" evidence="6">
    <location>
        <begin position="895"/>
        <end position="921"/>
    </location>
</feature>